<keyword evidence="10 11" id="KW-0066">ATP synthesis</keyword>
<keyword evidence="11" id="KW-0793">Thylakoid</keyword>
<keyword evidence="7 11" id="KW-1133">Transmembrane helix</keyword>
<gene>
    <name evidence="11" type="primary">atpB</name>
    <name evidence="11" type="synonym">atpI</name>
    <name evidence="13" type="ORF">I8752_36915</name>
</gene>
<organism evidence="13 14">
    <name type="scientific">Dendronalium phyllosphericum CENA369</name>
    <dbReference type="NCBI Taxonomy" id="1725256"/>
    <lineage>
        <taxon>Bacteria</taxon>
        <taxon>Bacillati</taxon>
        <taxon>Cyanobacteriota</taxon>
        <taxon>Cyanophyceae</taxon>
        <taxon>Nostocales</taxon>
        <taxon>Nostocaceae</taxon>
        <taxon>Dendronalium</taxon>
        <taxon>Dendronalium phyllosphericum</taxon>
    </lineage>
</organism>
<comment type="function">
    <text evidence="11 12">Key component of the proton channel; it plays a direct role in the translocation of protons across the membrane.</text>
</comment>
<dbReference type="GO" id="GO:0046933">
    <property type="term" value="F:proton-transporting ATP synthase activity, rotational mechanism"/>
    <property type="evidence" value="ECO:0007669"/>
    <property type="project" value="UniProtKB-UniRule"/>
</dbReference>
<dbReference type="InterPro" id="IPR023011">
    <property type="entry name" value="ATP_synth_F0_asu_AS"/>
</dbReference>
<evidence type="ECO:0000313" key="13">
    <source>
        <dbReference type="EMBL" id="MBH8578423.1"/>
    </source>
</evidence>
<dbReference type="PANTHER" id="PTHR42823:SF3">
    <property type="entry name" value="ATP SYNTHASE SUBUNIT A, CHLOROPLASTIC"/>
    <property type="match status" value="1"/>
</dbReference>
<comment type="subcellular location">
    <subcellularLocation>
        <location evidence="12">Cell membrane</location>
        <topology evidence="12">Multi-pass membrane protein</topology>
    </subcellularLocation>
    <subcellularLocation>
        <location evidence="11">Cellular thylakoid membrane</location>
        <topology evidence="11">Multi-pass membrane protein</topology>
    </subcellularLocation>
    <subcellularLocation>
        <location evidence="1">Membrane</location>
        <topology evidence="1">Multi-pass membrane protein</topology>
    </subcellularLocation>
</comment>
<evidence type="ECO:0000256" key="5">
    <source>
        <dbReference type="ARBA" id="ARBA00022692"/>
    </source>
</evidence>
<dbReference type="InterPro" id="IPR000568">
    <property type="entry name" value="ATP_synth_F0_asu"/>
</dbReference>
<evidence type="ECO:0000256" key="1">
    <source>
        <dbReference type="ARBA" id="ARBA00004141"/>
    </source>
</evidence>
<dbReference type="GO" id="GO:0045259">
    <property type="term" value="C:proton-transporting ATP synthase complex"/>
    <property type="evidence" value="ECO:0007669"/>
    <property type="project" value="UniProtKB-KW"/>
</dbReference>
<dbReference type="NCBIfam" id="TIGR01131">
    <property type="entry name" value="ATP_synt_6_or_A"/>
    <property type="match status" value="1"/>
</dbReference>
<feature type="transmembrane region" description="Helical" evidence="11">
    <location>
        <begin position="189"/>
        <end position="211"/>
    </location>
</feature>
<evidence type="ECO:0000256" key="3">
    <source>
        <dbReference type="ARBA" id="ARBA00022448"/>
    </source>
</evidence>
<dbReference type="PRINTS" id="PR00123">
    <property type="entry name" value="ATPASEA"/>
</dbReference>
<keyword evidence="3 11" id="KW-0813">Transport</keyword>
<evidence type="ECO:0000256" key="11">
    <source>
        <dbReference type="HAMAP-Rule" id="MF_01393"/>
    </source>
</evidence>
<dbReference type="HAMAP" id="MF_01393">
    <property type="entry name" value="ATP_synth_a_bact"/>
    <property type="match status" value="1"/>
</dbReference>
<feature type="transmembrane region" description="Helical" evidence="11">
    <location>
        <begin position="133"/>
        <end position="152"/>
    </location>
</feature>
<dbReference type="SUPFAM" id="SSF81336">
    <property type="entry name" value="F1F0 ATP synthase subunit A"/>
    <property type="match status" value="1"/>
</dbReference>
<keyword evidence="5 11" id="KW-0812">Transmembrane</keyword>
<evidence type="ECO:0000256" key="9">
    <source>
        <dbReference type="ARBA" id="ARBA00023136"/>
    </source>
</evidence>
<accession>A0A8J7IJU3</accession>
<dbReference type="GO" id="GO:0031676">
    <property type="term" value="C:plasma membrane-derived thylakoid membrane"/>
    <property type="evidence" value="ECO:0007669"/>
    <property type="project" value="UniProtKB-SubCell"/>
</dbReference>
<dbReference type="PANTHER" id="PTHR42823">
    <property type="entry name" value="ATP SYNTHASE SUBUNIT A, CHLOROPLASTIC"/>
    <property type="match status" value="1"/>
</dbReference>
<comment type="similarity">
    <text evidence="2 11 12">Belongs to the ATPase A chain family.</text>
</comment>
<name>A0A8J7IJU3_9NOST</name>
<keyword evidence="14" id="KW-1185">Reference proteome</keyword>
<evidence type="ECO:0000256" key="6">
    <source>
        <dbReference type="ARBA" id="ARBA00022781"/>
    </source>
</evidence>
<protein>
    <recommendedName>
        <fullName evidence="11 12">ATP synthase subunit a</fullName>
    </recommendedName>
    <alternativeName>
        <fullName evidence="11">ATP synthase F0 sector subunit a</fullName>
    </alternativeName>
    <alternativeName>
        <fullName evidence="11">F-ATPase subunit 6</fullName>
    </alternativeName>
</protein>
<evidence type="ECO:0000256" key="12">
    <source>
        <dbReference type="RuleBase" id="RU000483"/>
    </source>
</evidence>
<evidence type="ECO:0000256" key="7">
    <source>
        <dbReference type="ARBA" id="ARBA00022989"/>
    </source>
</evidence>
<dbReference type="RefSeq" id="WP_214437078.1">
    <property type="nucleotide sequence ID" value="NZ_CAWPUQ010000281.1"/>
</dbReference>
<feature type="transmembrane region" description="Helical" evidence="11">
    <location>
        <begin position="217"/>
        <end position="238"/>
    </location>
</feature>
<keyword evidence="4 11" id="KW-0138">CF(0)</keyword>
<dbReference type="InterPro" id="IPR035908">
    <property type="entry name" value="F0_ATP_A_sf"/>
</dbReference>
<keyword evidence="6 11" id="KW-0375">Hydrogen ion transport</keyword>
<reference evidence="13 14" key="1">
    <citation type="journal article" date="2021" name="Int. J. Syst. Evol. Microbiol.">
        <title>Amazonocrinis nigriterrae gen. nov., sp. nov., Atlanticothrix silvestris gen. nov., sp. nov. and Dendronalium phyllosphericum gen. nov., sp. nov., nostocacean cyanobacteria from Brazilian environments.</title>
        <authorList>
            <person name="Alvarenga D.O."/>
            <person name="Andreote A.P.D."/>
            <person name="Branco L.H.Z."/>
            <person name="Delbaje E."/>
            <person name="Cruz R.B."/>
            <person name="Varani A.M."/>
            <person name="Fiore M.F."/>
        </authorList>
    </citation>
    <scope>NUCLEOTIDE SEQUENCE [LARGE SCALE GENOMIC DNA]</scope>
    <source>
        <strain evidence="13 14">CENA369</strain>
    </source>
</reference>
<feature type="transmembrane region" description="Helical" evidence="11">
    <location>
        <begin position="33"/>
        <end position="55"/>
    </location>
</feature>
<dbReference type="FunFam" id="1.20.120.220:FF:000001">
    <property type="entry name" value="ATP synthase subunit a, chloroplastic"/>
    <property type="match status" value="1"/>
</dbReference>
<dbReference type="Gene3D" id="1.20.120.220">
    <property type="entry name" value="ATP synthase, F0 complex, subunit A"/>
    <property type="match status" value="1"/>
</dbReference>
<evidence type="ECO:0000313" key="14">
    <source>
        <dbReference type="Proteomes" id="UP000662314"/>
    </source>
</evidence>
<evidence type="ECO:0000256" key="10">
    <source>
        <dbReference type="ARBA" id="ARBA00023310"/>
    </source>
</evidence>
<dbReference type="EMBL" id="JAECZA010000338">
    <property type="protein sequence ID" value="MBH8578423.1"/>
    <property type="molecule type" value="Genomic_DNA"/>
</dbReference>
<evidence type="ECO:0000256" key="4">
    <source>
        <dbReference type="ARBA" id="ARBA00022547"/>
    </source>
</evidence>
<evidence type="ECO:0000256" key="2">
    <source>
        <dbReference type="ARBA" id="ARBA00006810"/>
    </source>
</evidence>
<dbReference type="InterPro" id="IPR045082">
    <property type="entry name" value="ATP_syn_F0_a_bact/chloroplast"/>
</dbReference>
<keyword evidence="9 11" id="KW-0472">Membrane</keyword>
<sequence>MQMLSVLNAFNSFPLAELEVGHHFYWQLGNLKIHGQVFLTSWFVISILVIASIAATRNAQRIPRGIQNLMEYALEFIRDLAKNQLGEKEYRPWVPFIGTLFLFIFVSNWSGALIPWKLIKLPSGELAAPTNDINTTVALALLTSLAYFYAGFSKRGLGYFKKYIEPTPVLLPIAILEDFTKPLSLSFRLFGNILADELVVAVLVLLVPLFVPLPVMALGLFTSAIQALVFATLAGAYIHEAMEGHGGEEHEEH</sequence>
<proteinExistence type="inferred from homology"/>
<dbReference type="CDD" id="cd00310">
    <property type="entry name" value="ATP-synt_Fo_a_6"/>
    <property type="match status" value="1"/>
</dbReference>
<feature type="transmembrane region" description="Helical" evidence="11">
    <location>
        <begin position="93"/>
        <end position="113"/>
    </location>
</feature>
<keyword evidence="8 11" id="KW-0406">Ion transport</keyword>
<dbReference type="PROSITE" id="PS00449">
    <property type="entry name" value="ATPASE_A"/>
    <property type="match status" value="1"/>
</dbReference>
<dbReference type="AlphaFoldDB" id="A0A8J7IJU3"/>
<dbReference type="Pfam" id="PF00119">
    <property type="entry name" value="ATP-synt_A"/>
    <property type="match status" value="1"/>
</dbReference>
<dbReference type="Proteomes" id="UP000662314">
    <property type="component" value="Unassembled WGS sequence"/>
</dbReference>
<evidence type="ECO:0000256" key="8">
    <source>
        <dbReference type="ARBA" id="ARBA00023065"/>
    </source>
</evidence>
<comment type="caution">
    <text evidence="13">The sequence shown here is derived from an EMBL/GenBank/DDBJ whole genome shotgun (WGS) entry which is preliminary data.</text>
</comment>